<evidence type="ECO:0000259" key="1">
    <source>
        <dbReference type="Pfam" id="PF01182"/>
    </source>
</evidence>
<dbReference type="Pfam" id="PF01182">
    <property type="entry name" value="Glucosamine_iso"/>
    <property type="match status" value="1"/>
</dbReference>
<dbReference type="Gene3D" id="3.40.50.1360">
    <property type="match status" value="1"/>
</dbReference>
<dbReference type="GO" id="GO:0004342">
    <property type="term" value="F:glucosamine-6-phosphate deaminase activity"/>
    <property type="evidence" value="ECO:0007669"/>
    <property type="project" value="InterPro"/>
</dbReference>
<proteinExistence type="predicted"/>
<feature type="domain" description="Glucosamine/galactosamine-6-phosphate isomerase" evidence="1">
    <location>
        <begin position="15"/>
        <end position="241"/>
    </location>
</feature>
<dbReference type="GO" id="GO:0019262">
    <property type="term" value="P:N-acetylneuraminate catabolic process"/>
    <property type="evidence" value="ECO:0007669"/>
    <property type="project" value="TreeGrafter"/>
</dbReference>
<dbReference type="RefSeq" id="WP_103982378.1">
    <property type="nucleotide sequence ID" value="NZ_FNVS01000002.1"/>
</dbReference>
<keyword evidence="3" id="KW-1185">Reference proteome</keyword>
<comment type="caution">
    <text evidence="2">The sequence shown here is derived from an EMBL/GenBank/DDBJ whole genome shotgun (WGS) entry which is preliminary data.</text>
</comment>
<dbReference type="InterPro" id="IPR004547">
    <property type="entry name" value="Glucosamine6P_isomerase"/>
</dbReference>
<evidence type="ECO:0000313" key="3">
    <source>
        <dbReference type="Proteomes" id="UP000236725"/>
    </source>
</evidence>
<dbReference type="PANTHER" id="PTHR11280">
    <property type="entry name" value="GLUCOSAMINE-6-PHOSPHATE ISOMERASE"/>
    <property type="match status" value="1"/>
</dbReference>
<dbReference type="InterPro" id="IPR006148">
    <property type="entry name" value="Glc/Gal-6P_isomerase"/>
</dbReference>
<sequence>MNFTKDELTVEIYSTRREMGESAAKEVSSCIHKLLQEKDEINMIFAAAPSQNEFLEALTADTTIEWTKINAFHMDEYIGLKQDAPQGFGNFLKERLFDRIPFKSVSYIDGQTTLPHVECARYSKLLKDYPVDIVCLGIGENGHIAFNDPHVADFNDPRLVKVVSLDEKCRMQQVHDGCFSNLSEVPTHAFTLTIPALVSARFMYCIVPAKTKSQAVYNTINGEISEICPASILRRKQGATLYLDADSASLLKQEIVKLKINAL</sequence>
<protein>
    <submittedName>
        <fullName evidence="2">Glucosamine-6-phosphate deaminase</fullName>
    </submittedName>
</protein>
<organism evidence="2 3">
    <name type="scientific">Parabacteroides chinchillae</name>
    <dbReference type="NCBI Taxonomy" id="871327"/>
    <lineage>
        <taxon>Bacteria</taxon>
        <taxon>Pseudomonadati</taxon>
        <taxon>Bacteroidota</taxon>
        <taxon>Bacteroidia</taxon>
        <taxon>Bacteroidales</taxon>
        <taxon>Tannerellaceae</taxon>
        <taxon>Parabacteroides</taxon>
    </lineage>
</organism>
<dbReference type="InterPro" id="IPR037171">
    <property type="entry name" value="NagB/RpiA_transferase-like"/>
</dbReference>
<dbReference type="SUPFAM" id="SSF100950">
    <property type="entry name" value="NagB/RpiA/CoA transferase-like"/>
    <property type="match status" value="1"/>
</dbReference>
<reference evidence="2 3" key="1">
    <citation type="submission" date="2016-10" db="EMBL/GenBank/DDBJ databases">
        <authorList>
            <person name="Varghese N."/>
            <person name="Submissions S."/>
        </authorList>
    </citation>
    <scope>NUCLEOTIDE SEQUENCE [LARGE SCALE GENOMIC DNA]</scope>
    <source>
        <strain evidence="2 3">DSM 29073</strain>
    </source>
</reference>
<dbReference type="AlphaFoldDB" id="A0A8G2BU94"/>
<dbReference type="GO" id="GO:0005737">
    <property type="term" value="C:cytoplasm"/>
    <property type="evidence" value="ECO:0007669"/>
    <property type="project" value="TreeGrafter"/>
</dbReference>
<dbReference type="EMBL" id="FNVS01000002">
    <property type="protein sequence ID" value="SEF52577.1"/>
    <property type="molecule type" value="Genomic_DNA"/>
</dbReference>
<dbReference type="PANTHER" id="PTHR11280:SF6">
    <property type="entry name" value="GLUCOSAMINE-6-PHOSPHATE ISOMERASE NAGB"/>
    <property type="match status" value="1"/>
</dbReference>
<dbReference type="GO" id="GO:0005975">
    <property type="term" value="P:carbohydrate metabolic process"/>
    <property type="evidence" value="ECO:0007669"/>
    <property type="project" value="InterPro"/>
</dbReference>
<dbReference type="GO" id="GO:0006043">
    <property type="term" value="P:glucosamine catabolic process"/>
    <property type="evidence" value="ECO:0007669"/>
    <property type="project" value="TreeGrafter"/>
</dbReference>
<gene>
    <name evidence="2" type="ORF">SAMN05444001_10283</name>
</gene>
<dbReference type="Proteomes" id="UP000236725">
    <property type="component" value="Unassembled WGS sequence"/>
</dbReference>
<evidence type="ECO:0000313" key="2">
    <source>
        <dbReference type="EMBL" id="SEF52577.1"/>
    </source>
</evidence>
<dbReference type="GO" id="GO:0042802">
    <property type="term" value="F:identical protein binding"/>
    <property type="evidence" value="ECO:0007669"/>
    <property type="project" value="TreeGrafter"/>
</dbReference>
<dbReference type="GO" id="GO:0006046">
    <property type="term" value="P:N-acetylglucosamine catabolic process"/>
    <property type="evidence" value="ECO:0007669"/>
    <property type="project" value="TreeGrafter"/>
</dbReference>
<name>A0A8G2BU94_9BACT</name>
<accession>A0A8G2BU94</accession>
<dbReference type="CDD" id="cd01399">
    <property type="entry name" value="GlcN6P_deaminase"/>
    <property type="match status" value="1"/>
</dbReference>